<dbReference type="InterPro" id="IPR000477">
    <property type="entry name" value="RT_dom"/>
</dbReference>
<keyword evidence="2" id="KW-0548">Nucleotidyltransferase</keyword>
<evidence type="ECO:0000313" key="2">
    <source>
        <dbReference type="EMBL" id="EQD53023.1"/>
    </source>
</evidence>
<dbReference type="PANTHER" id="PTHR34047">
    <property type="entry name" value="NUCLEAR INTRON MATURASE 1, MITOCHONDRIAL-RELATED"/>
    <property type="match status" value="1"/>
</dbReference>
<dbReference type="PROSITE" id="PS50878">
    <property type="entry name" value="RT_POL"/>
    <property type="match status" value="1"/>
</dbReference>
<comment type="caution">
    <text evidence="2">The sequence shown here is derived from an EMBL/GenBank/DDBJ whole genome shotgun (WGS) entry which is preliminary data.</text>
</comment>
<reference evidence="2" key="1">
    <citation type="submission" date="2013-08" db="EMBL/GenBank/DDBJ databases">
        <authorList>
            <person name="Mendez C."/>
            <person name="Richter M."/>
            <person name="Ferrer M."/>
            <person name="Sanchez J."/>
        </authorList>
    </citation>
    <scope>NUCLEOTIDE SEQUENCE</scope>
</reference>
<reference evidence="2" key="2">
    <citation type="journal article" date="2014" name="ISME J.">
        <title>Microbial stratification in low pH oxic and suboxic macroscopic growths along an acid mine drainage.</title>
        <authorList>
            <person name="Mendez-Garcia C."/>
            <person name="Mesa V."/>
            <person name="Sprenger R.R."/>
            <person name="Richter M."/>
            <person name="Diez M.S."/>
            <person name="Solano J."/>
            <person name="Bargiela R."/>
            <person name="Golyshina O.V."/>
            <person name="Manteca A."/>
            <person name="Ramos J.L."/>
            <person name="Gallego J.R."/>
            <person name="Llorente I."/>
            <person name="Martins Dos Santos V.A."/>
            <person name="Jensen O.N."/>
            <person name="Pelaez A.I."/>
            <person name="Sanchez J."/>
            <person name="Ferrer M."/>
        </authorList>
    </citation>
    <scope>NUCLEOTIDE SEQUENCE</scope>
</reference>
<sequence length="226" mass="25927">EPERRFHSLYDKIQRMDVLEYAWKSVMKNGGSPGIDGITITKIKKDGIEPLLTEIQSELKARTYKPSPLKRVYIPKANGKRRPLSIPTVKDRITQTAIRIIIEPIFEIQFEPNSFGFRPNKSAHDAVNEIVKYMNYGCEHIIDADISACFDNIDKHELMEQVAKRISDGAMLHIIRQFLDAGIMEDNEIHTQNRGTPQGSPLSPLLANIYLDQLDKQWKQSGLRKR</sequence>
<dbReference type="GO" id="GO:0003964">
    <property type="term" value="F:RNA-directed DNA polymerase activity"/>
    <property type="evidence" value="ECO:0007669"/>
    <property type="project" value="UniProtKB-KW"/>
</dbReference>
<name>T1A844_9ZZZZ</name>
<dbReference type="Pfam" id="PF00078">
    <property type="entry name" value="RVT_1"/>
    <property type="match status" value="1"/>
</dbReference>
<feature type="non-terminal residue" evidence="2">
    <location>
        <position position="226"/>
    </location>
</feature>
<feature type="domain" description="Reverse transcriptase" evidence="1">
    <location>
        <begin position="55"/>
        <end position="226"/>
    </location>
</feature>
<keyword evidence="2" id="KW-0808">Transferase</keyword>
<evidence type="ECO:0000259" key="1">
    <source>
        <dbReference type="PROSITE" id="PS50878"/>
    </source>
</evidence>
<protein>
    <submittedName>
        <fullName evidence="2">RNA-directed DNA polymerase (Reverse transcriptase)</fullName>
        <ecNumber evidence="2">2.7.7.49</ecNumber>
    </submittedName>
</protein>
<accession>T1A844</accession>
<dbReference type="PANTHER" id="PTHR34047:SF8">
    <property type="entry name" value="PROTEIN YKFC"/>
    <property type="match status" value="1"/>
</dbReference>
<gene>
    <name evidence="2" type="ORF">B1A_12519</name>
</gene>
<dbReference type="InterPro" id="IPR051083">
    <property type="entry name" value="GrpII_Intron_Splice-Mob/Def"/>
</dbReference>
<dbReference type="EMBL" id="AUZX01009103">
    <property type="protein sequence ID" value="EQD53023.1"/>
    <property type="molecule type" value="Genomic_DNA"/>
</dbReference>
<dbReference type="SUPFAM" id="SSF56672">
    <property type="entry name" value="DNA/RNA polymerases"/>
    <property type="match status" value="1"/>
</dbReference>
<feature type="non-terminal residue" evidence="2">
    <location>
        <position position="1"/>
    </location>
</feature>
<dbReference type="EC" id="2.7.7.49" evidence="2"/>
<dbReference type="InterPro" id="IPR043502">
    <property type="entry name" value="DNA/RNA_pol_sf"/>
</dbReference>
<dbReference type="CDD" id="cd01651">
    <property type="entry name" value="RT_G2_intron"/>
    <property type="match status" value="1"/>
</dbReference>
<proteinExistence type="predicted"/>
<dbReference type="AlphaFoldDB" id="T1A844"/>
<keyword evidence="2" id="KW-0695">RNA-directed DNA polymerase</keyword>
<organism evidence="2">
    <name type="scientific">mine drainage metagenome</name>
    <dbReference type="NCBI Taxonomy" id="410659"/>
    <lineage>
        <taxon>unclassified sequences</taxon>
        <taxon>metagenomes</taxon>
        <taxon>ecological metagenomes</taxon>
    </lineage>
</organism>